<sequence length="452" mass="49080">MFEGRLTGAPFEELQTALRKDTSAREAYREYLHLHHSLKFRSSGVDLLNVVPMDRVIERGQRRTLRQAGLAAAALLVLVGVTMALILTRAPAPTLSVAASPGTDFTIGHERLGDEAPNGLVLEPGSRLQLKSGTVELDFTSGVRGIVRGPADLTLQREDLLEFSSGTAWFEVPAKAIGFKVNTPDLLLTDLGTEFGIVSAPNFLDEVHVFSGMVEVQNRSGLMTKELLTEGQARFAGLAGRWKEIPIRPDHFLNELPITETQPEVLTHEQSSYAQFAFVDDVSNSDLLHGLKARTFGWNQKNDASPLELTDGVHGDHNDVVPGDRVQGAWTTVGAVAEYELGRGATGRGYDITSIQSIASWNNAGFGNQAWTVEVKPVGGDYRILHTVSFHPLNLQALNGGGATKVTLTHKDGVLAGGIEFIRFTASHVEGSVDNAFVWREIDVFGHLTGQQ</sequence>
<dbReference type="PANTHER" id="PTHR30273">
    <property type="entry name" value="PERIPLASMIC SIGNAL SENSOR AND SIGMA FACTOR ACTIVATOR FECR-RELATED"/>
    <property type="match status" value="1"/>
</dbReference>
<dbReference type="PANTHER" id="PTHR30273:SF2">
    <property type="entry name" value="PROTEIN FECR"/>
    <property type="match status" value="1"/>
</dbReference>
<name>A0A934VD11_9BACT</name>
<dbReference type="InterPro" id="IPR012373">
    <property type="entry name" value="Ferrdict_sens_TM"/>
</dbReference>
<dbReference type="Gene3D" id="2.60.120.1440">
    <property type="match status" value="1"/>
</dbReference>
<gene>
    <name evidence="2" type="ORF">JIN81_02110</name>
</gene>
<accession>A0A934VD11</accession>
<keyword evidence="1" id="KW-0812">Transmembrane</keyword>
<evidence type="ECO:0000313" key="3">
    <source>
        <dbReference type="Proteomes" id="UP000658278"/>
    </source>
</evidence>
<protein>
    <recommendedName>
        <fullName evidence="4">FecR protein</fullName>
    </recommendedName>
</protein>
<proteinExistence type="predicted"/>
<keyword evidence="3" id="KW-1185">Reference proteome</keyword>
<keyword evidence="1" id="KW-1133">Transmembrane helix</keyword>
<dbReference type="AlphaFoldDB" id="A0A934VD11"/>
<comment type="caution">
    <text evidence="2">The sequence shown here is derived from an EMBL/GenBank/DDBJ whole genome shotgun (WGS) entry which is preliminary data.</text>
</comment>
<feature type="transmembrane region" description="Helical" evidence="1">
    <location>
        <begin position="68"/>
        <end position="87"/>
    </location>
</feature>
<evidence type="ECO:0000313" key="2">
    <source>
        <dbReference type="EMBL" id="MBK1825799.1"/>
    </source>
</evidence>
<evidence type="ECO:0000256" key="1">
    <source>
        <dbReference type="SAM" id="Phobius"/>
    </source>
</evidence>
<organism evidence="2 3">
    <name type="scientific">Haloferula rosea</name>
    <dbReference type="NCBI Taxonomy" id="490093"/>
    <lineage>
        <taxon>Bacteria</taxon>
        <taxon>Pseudomonadati</taxon>
        <taxon>Verrucomicrobiota</taxon>
        <taxon>Verrucomicrobiia</taxon>
        <taxon>Verrucomicrobiales</taxon>
        <taxon>Verrucomicrobiaceae</taxon>
        <taxon>Haloferula</taxon>
    </lineage>
</organism>
<evidence type="ECO:0008006" key="4">
    <source>
        <dbReference type="Google" id="ProtNLM"/>
    </source>
</evidence>
<keyword evidence="1" id="KW-0472">Membrane</keyword>
<dbReference type="GO" id="GO:0016989">
    <property type="term" value="F:sigma factor antagonist activity"/>
    <property type="evidence" value="ECO:0007669"/>
    <property type="project" value="TreeGrafter"/>
</dbReference>
<reference evidence="2" key="1">
    <citation type="submission" date="2021-01" db="EMBL/GenBank/DDBJ databases">
        <title>Modified the classification status of verrucomicrobia.</title>
        <authorList>
            <person name="Feng X."/>
        </authorList>
    </citation>
    <scope>NUCLEOTIDE SEQUENCE</scope>
    <source>
        <strain evidence="2">KCTC 22201</strain>
    </source>
</reference>
<dbReference type="Proteomes" id="UP000658278">
    <property type="component" value="Unassembled WGS sequence"/>
</dbReference>
<dbReference type="EMBL" id="JAENII010000002">
    <property type="protein sequence ID" value="MBK1825799.1"/>
    <property type="molecule type" value="Genomic_DNA"/>
</dbReference>